<evidence type="ECO:0000313" key="2">
    <source>
        <dbReference type="EMBL" id="ULT91992.1"/>
    </source>
</evidence>
<dbReference type="PANTHER" id="PTHR23015:SF4">
    <property type="entry name" value="DUF38 DOMAIN-CONTAINING PROTEIN-RELATED"/>
    <property type="match status" value="1"/>
</dbReference>
<dbReference type="EMBL" id="CP090895">
    <property type="protein sequence ID" value="ULT91992.1"/>
    <property type="molecule type" value="Genomic_DNA"/>
</dbReference>
<dbReference type="Pfam" id="PF00646">
    <property type="entry name" value="F-box"/>
    <property type="match status" value="1"/>
</dbReference>
<dbReference type="Pfam" id="PF01827">
    <property type="entry name" value="FTH"/>
    <property type="match status" value="1"/>
</dbReference>
<sequence length="338" mass="39836">MSSFSEMPELVLENIICFSDFRSVLTLRQVCQDFRNFIDDLDDSKLPDSGFSKIELMVDEGISLTFEDLNDHEFIYSGEERFRSDDAKTTNLNNSNILDVVIRDLEQVLKFQKSELYLYKFNSTLGNDLLYSNMLVKLSNMFEKLNRKFKTKELLMSADSQSGFMSILPFADPQTLENLTLFSLVRNIEIEMDEIVKTEQWKNAKNIFCDFYTLNMKVEDMCDFSRVWMKMLSISARDLDFLKNTFITSTNFARYEIQLENFNENEGITDVWGPAFYFGTGRRRYFRINNPEEKVLHIEIDQKQHIYNRLLEYQQISIDIIQLNAVPNRAIVHDYNDN</sequence>
<accession>A0AAE9A692</accession>
<evidence type="ECO:0000313" key="3">
    <source>
        <dbReference type="Proteomes" id="UP000827892"/>
    </source>
</evidence>
<organism evidence="2 3">
    <name type="scientific">Caenorhabditis briggsae</name>
    <dbReference type="NCBI Taxonomy" id="6238"/>
    <lineage>
        <taxon>Eukaryota</taxon>
        <taxon>Metazoa</taxon>
        <taxon>Ecdysozoa</taxon>
        <taxon>Nematoda</taxon>
        <taxon>Chromadorea</taxon>
        <taxon>Rhabditida</taxon>
        <taxon>Rhabditina</taxon>
        <taxon>Rhabditomorpha</taxon>
        <taxon>Rhabditoidea</taxon>
        <taxon>Rhabditidae</taxon>
        <taxon>Peloderinae</taxon>
        <taxon>Caenorhabditis</taxon>
    </lineage>
</organism>
<dbReference type="AlphaFoldDB" id="A0AAE9A692"/>
<reference evidence="2 3" key="1">
    <citation type="submission" date="2022-02" db="EMBL/GenBank/DDBJ databases">
        <title>Chromosome-level reference genomes for two strains of Caenorhabditis briggsae: an improved platform for comparative genomics.</title>
        <authorList>
            <person name="Stevens L."/>
            <person name="Andersen E.C."/>
        </authorList>
    </citation>
    <scope>NUCLEOTIDE SEQUENCE [LARGE SCALE GENOMIC DNA]</scope>
    <source>
        <strain evidence="2">QX1410_ONT</strain>
        <tissue evidence="2">Whole-organism</tissue>
    </source>
</reference>
<protein>
    <recommendedName>
        <fullName evidence="1">F-box domain-containing protein</fullName>
    </recommendedName>
</protein>
<dbReference type="InterPro" id="IPR001810">
    <property type="entry name" value="F-box_dom"/>
</dbReference>
<gene>
    <name evidence="2" type="ORF">L3Y34_009584</name>
</gene>
<dbReference type="PANTHER" id="PTHR23015">
    <property type="entry name" value="UNCHARACTERIZED C.ELEGANS PROTEIN"/>
    <property type="match status" value="1"/>
</dbReference>
<dbReference type="Proteomes" id="UP000827892">
    <property type="component" value="Chromosome V"/>
</dbReference>
<name>A0AAE9A692_CAEBR</name>
<dbReference type="InterPro" id="IPR002900">
    <property type="entry name" value="DUF38/FTH_CAE_spp"/>
</dbReference>
<dbReference type="SUPFAM" id="SSF81383">
    <property type="entry name" value="F-box domain"/>
    <property type="match status" value="1"/>
</dbReference>
<feature type="domain" description="F-box" evidence="1">
    <location>
        <begin position="7"/>
        <end position="48"/>
    </location>
</feature>
<evidence type="ECO:0000259" key="1">
    <source>
        <dbReference type="SMART" id="SM00256"/>
    </source>
</evidence>
<dbReference type="InterPro" id="IPR040161">
    <property type="entry name" value="FB224"/>
</dbReference>
<proteinExistence type="predicted"/>
<dbReference type="InterPro" id="IPR036047">
    <property type="entry name" value="F-box-like_dom_sf"/>
</dbReference>
<dbReference type="SMART" id="SM00256">
    <property type="entry name" value="FBOX"/>
    <property type="match status" value="1"/>
</dbReference>